<dbReference type="SMART" id="SM00360">
    <property type="entry name" value="RRM"/>
    <property type="match status" value="1"/>
</dbReference>
<keyword evidence="5" id="KW-1185">Reference proteome</keyword>
<dbReference type="InterPro" id="IPR025422">
    <property type="entry name" value="TGA_domain"/>
</dbReference>
<dbReference type="Proteomes" id="UP000886595">
    <property type="component" value="Unassembled WGS sequence"/>
</dbReference>
<evidence type="ECO:0000256" key="1">
    <source>
        <dbReference type="PROSITE-ProRule" id="PRU00176"/>
    </source>
</evidence>
<dbReference type="GO" id="GO:0006351">
    <property type="term" value="P:DNA-templated transcription"/>
    <property type="evidence" value="ECO:0007669"/>
    <property type="project" value="InterPro"/>
</dbReference>
<feature type="domain" description="DOG1" evidence="3">
    <location>
        <begin position="13"/>
        <end position="246"/>
    </location>
</feature>
<dbReference type="GO" id="GO:0003723">
    <property type="term" value="F:RNA binding"/>
    <property type="evidence" value="ECO:0007669"/>
    <property type="project" value="UniProtKB-UniRule"/>
</dbReference>
<comment type="caution">
    <text evidence="4">The sequence shown here is derived from an EMBL/GenBank/DDBJ whole genome shotgun (WGS) entry which is preliminary data.</text>
</comment>
<dbReference type="GO" id="GO:0043565">
    <property type="term" value="F:sequence-specific DNA binding"/>
    <property type="evidence" value="ECO:0007669"/>
    <property type="project" value="InterPro"/>
</dbReference>
<dbReference type="InterPro" id="IPR000504">
    <property type="entry name" value="RRM_dom"/>
</dbReference>
<dbReference type="Pfam" id="PF00076">
    <property type="entry name" value="RRM_1"/>
    <property type="match status" value="1"/>
</dbReference>
<gene>
    <name evidence="4" type="ORF">Bca52824_091434</name>
</gene>
<evidence type="ECO:0000259" key="3">
    <source>
        <dbReference type="PROSITE" id="PS51806"/>
    </source>
</evidence>
<reference evidence="4 5" key="1">
    <citation type="submission" date="2020-02" db="EMBL/GenBank/DDBJ databases">
        <authorList>
            <person name="Ma Q."/>
            <person name="Huang Y."/>
            <person name="Song X."/>
            <person name="Pei D."/>
        </authorList>
    </citation>
    <scope>NUCLEOTIDE SEQUENCE [LARGE SCALE GENOMIC DNA]</scope>
    <source>
        <strain evidence="4">Sxm20200214</strain>
        <tissue evidence="4">Leaf</tissue>
    </source>
</reference>
<evidence type="ECO:0008006" key="6">
    <source>
        <dbReference type="Google" id="ProtNLM"/>
    </source>
</evidence>
<dbReference type="InterPro" id="IPR035979">
    <property type="entry name" value="RBD_domain_sf"/>
</dbReference>
<keyword evidence="1" id="KW-0694">RNA-binding</keyword>
<dbReference type="InterPro" id="IPR051886">
    <property type="entry name" value="Seed_Dev/Stress_Resp_Reg"/>
</dbReference>
<sequence>MSDDDLFRRNRPFNQLDGFYTDWSKHLTETSLPLLRDFPTGANHDAVLGDIRSYYETVDHYANRDTILYLLFPTWRSNSLETPILFLGDIHPRLFTRLIQSFIDDEGLKQDPIRTFSNLAASWEDLSLQLENTIKETVSRLLGETREAQERFIRRFSDNLVSSFLPSQSGTVLMETSTSVTMDQDHDGGAILEELVGIFREANQLRESTITNIAGALNLNQRALFLESVCKLLAGFKHQDHAFENSQFGNNLNNQNLPGDDHELLLPPAPPGEAINAHQNHPQPMMQHDAPLLPPPNYHFFRPLAPTRFANPYPPMMPLLQPRFYQVFPPFPPPRMVIAPPPMMPPYARQPPPWPMNQHQQQGHVIYVGNLAPEVTDDLLRQVFGRYRSVMEANVCRDEGGNTYGGFVSFADERDKMSAMREMNGRNFLNWPMHIWSCS</sequence>
<dbReference type="Gene3D" id="3.30.70.330">
    <property type="match status" value="1"/>
</dbReference>
<name>A0A8X7NVC2_BRACI</name>
<evidence type="ECO:0000259" key="2">
    <source>
        <dbReference type="PROSITE" id="PS50102"/>
    </source>
</evidence>
<dbReference type="OrthoDB" id="683795at2759"/>
<dbReference type="PANTHER" id="PTHR46354">
    <property type="entry name" value="DOG1 DOMAIN-CONTAINING PROTEIN"/>
    <property type="match status" value="1"/>
</dbReference>
<dbReference type="PROSITE" id="PS50102">
    <property type="entry name" value="RRM"/>
    <property type="match status" value="1"/>
</dbReference>
<proteinExistence type="predicted"/>
<dbReference type="PANTHER" id="PTHR46354:SF9">
    <property type="entry name" value="PROTEIN INAPERTURATE POLLEN1"/>
    <property type="match status" value="1"/>
</dbReference>
<dbReference type="Pfam" id="PF14144">
    <property type="entry name" value="DOG1"/>
    <property type="match status" value="1"/>
</dbReference>
<dbReference type="InterPro" id="IPR012677">
    <property type="entry name" value="Nucleotide-bd_a/b_plait_sf"/>
</dbReference>
<protein>
    <recommendedName>
        <fullName evidence="6">RRM domain-containing protein</fullName>
    </recommendedName>
</protein>
<dbReference type="SUPFAM" id="SSF54928">
    <property type="entry name" value="RNA-binding domain, RBD"/>
    <property type="match status" value="1"/>
</dbReference>
<dbReference type="AlphaFoldDB" id="A0A8X7NVC2"/>
<organism evidence="4 5">
    <name type="scientific">Brassica carinata</name>
    <name type="common">Ethiopian mustard</name>
    <name type="synonym">Abyssinian cabbage</name>
    <dbReference type="NCBI Taxonomy" id="52824"/>
    <lineage>
        <taxon>Eukaryota</taxon>
        <taxon>Viridiplantae</taxon>
        <taxon>Streptophyta</taxon>
        <taxon>Embryophyta</taxon>
        <taxon>Tracheophyta</taxon>
        <taxon>Spermatophyta</taxon>
        <taxon>Magnoliopsida</taxon>
        <taxon>eudicotyledons</taxon>
        <taxon>Gunneridae</taxon>
        <taxon>Pentapetalae</taxon>
        <taxon>rosids</taxon>
        <taxon>malvids</taxon>
        <taxon>Brassicales</taxon>
        <taxon>Brassicaceae</taxon>
        <taxon>Brassiceae</taxon>
        <taxon>Brassica</taxon>
    </lineage>
</organism>
<evidence type="ECO:0000313" key="5">
    <source>
        <dbReference type="Proteomes" id="UP000886595"/>
    </source>
</evidence>
<feature type="domain" description="RRM" evidence="2">
    <location>
        <begin position="364"/>
        <end position="435"/>
    </location>
</feature>
<accession>A0A8X7NVC2</accession>
<dbReference type="PROSITE" id="PS51806">
    <property type="entry name" value="DOG1"/>
    <property type="match status" value="1"/>
</dbReference>
<dbReference type="EMBL" id="JAAMPC010001591">
    <property type="protein sequence ID" value="KAG2239737.1"/>
    <property type="molecule type" value="Genomic_DNA"/>
</dbReference>
<evidence type="ECO:0000313" key="4">
    <source>
        <dbReference type="EMBL" id="KAG2239737.1"/>
    </source>
</evidence>